<accession>A0ABR9VW87</accession>
<gene>
    <name evidence="1" type="ORF">IQ217_17655</name>
</gene>
<name>A0ABR9VW87_9SYNC</name>
<proteinExistence type="predicted"/>
<keyword evidence="2" id="KW-1185">Reference proteome</keyword>
<dbReference type="RefSeq" id="WP_194021104.1">
    <property type="nucleotide sequence ID" value="NZ_JADEVV010000075.1"/>
</dbReference>
<reference evidence="1 2" key="1">
    <citation type="submission" date="2020-10" db="EMBL/GenBank/DDBJ databases">
        <authorList>
            <person name="Castelo-Branco R."/>
            <person name="Eusebio N."/>
            <person name="Adriana R."/>
            <person name="Vieira A."/>
            <person name="Brugerolle De Fraissinette N."/>
            <person name="Rezende De Castro R."/>
            <person name="Schneider M.P."/>
            <person name="Vasconcelos V."/>
            <person name="Leao P.N."/>
        </authorList>
    </citation>
    <scope>NUCLEOTIDE SEQUENCE [LARGE SCALE GENOMIC DNA]</scope>
    <source>
        <strain evidence="1 2">LEGE 00031</strain>
    </source>
</reference>
<organism evidence="1 2">
    <name type="scientific">Synechocystis salina LEGE 00031</name>
    <dbReference type="NCBI Taxonomy" id="1828736"/>
    <lineage>
        <taxon>Bacteria</taxon>
        <taxon>Bacillati</taxon>
        <taxon>Cyanobacteriota</taxon>
        <taxon>Cyanophyceae</taxon>
        <taxon>Synechococcales</taxon>
        <taxon>Merismopediaceae</taxon>
        <taxon>Synechocystis</taxon>
    </lineage>
</organism>
<dbReference type="EMBL" id="JADEVV010000075">
    <property type="protein sequence ID" value="MBE9255625.1"/>
    <property type="molecule type" value="Genomic_DNA"/>
</dbReference>
<dbReference type="Proteomes" id="UP000658720">
    <property type="component" value="Unassembled WGS sequence"/>
</dbReference>
<evidence type="ECO:0000313" key="2">
    <source>
        <dbReference type="Proteomes" id="UP000658720"/>
    </source>
</evidence>
<evidence type="ECO:0000313" key="1">
    <source>
        <dbReference type="EMBL" id="MBE9255625.1"/>
    </source>
</evidence>
<comment type="caution">
    <text evidence="1">The sequence shown here is derived from an EMBL/GenBank/DDBJ whole genome shotgun (WGS) entry which is preliminary data.</text>
</comment>
<protein>
    <submittedName>
        <fullName evidence="1">Uncharacterized protein</fullName>
    </submittedName>
</protein>
<sequence length="83" mass="9397">MPIIDQEIQSQTSTLDRLMIELRDDCQNVVALVNQLLTSELAEQQKGDVLAEILVAAIHLQSHCDEDLQNLISKKLENLQEKN</sequence>